<keyword evidence="2" id="KW-0539">Nucleus</keyword>
<sequence>MSTAARHEGEHDAPQPVQALSPASNYSATSSTRPLSSSRVQPLAPGSSIQTPSATASPQSNGHGPASPMGGGPIGSSWSVPPRPKPGRKPATDEPLTKRKAQNREAQRAFRARKKQTLESMENSLKSKAEIHQEEIAKKDAVIADLNKQIEVQNDHITTLNRKFIEAAAWEKEVASKDREIAFWKGRFEDAERAARGEMTLSGRNSPPAKKLSLQVGTPQPFQDLDVGCGNCKADGRCACIEAFAKDHNLNSPTKISTSDFRGQSPADSLSPEQEIDFTSQFSRPKYNGMPKPDDRASITFLTDQDSTCGFCTDETNCACKIESLQQLSRSEMPPPSQTRTLQNSSSNCPTGPGSCADCMANPRQKAWCEAVSRLKTPGAIDDTWSRSSTKMAPIRSRSPYSLPKPPMSTLEPSNPTVGCDEAFRLFDGRLDMESDRMDWVKNLRPVSPTGEKDTAMDTGRKYSAVELESASVIASLTHTMGPLVPRSTDGPNAELVEIADKRRKLINSPSSMQTRRGQTAGSPGLPISTLVNGGARSVNRH</sequence>
<name>A0A6A6QYJ5_9PEZI</name>
<feature type="compositionally biased region" description="Polar residues" evidence="3">
    <location>
        <begin position="508"/>
        <end position="522"/>
    </location>
</feature>
<evidence type="ECO:0000256" key="1">
    <source>
        <dbReference type="ARBA" id="ARBA00004123"/>
    </source>
</evidence>
<dbReference type="PROSITE" id="PS00036">
    <property type="entry name" value="BZIP_BASIC"/>
    <property type="match status" value="1"/>
</dbReference>
<dbReference type="GO" id="GO:0000976">
    <property type="term" value="F:transcription cis-regulatory region binding"/>
    <property type="evidence" value="ECO:0007669"/>
    <property type="project" value="InterPro"/>
</dbReference>
<dbReference type="InterPro" id="IPR046347">
    <property type="entry name" value="bZIP_sf"/>
</dbReference>
<feature type="compositionally biased region" description="Polar residues" evidence="3">
    <location>
        <begin position="338"/>
        <end position="348"/>
    </location>
</feature>
<dbReference type="InterPro" id="IPR050936">
    <property type="entry name" value="AP-1-like"/>
</dbReference>
<feature type="domain" description="BZIP" evidence="4">
    <location>
        <begin position="98"/>
        <end position="113"/>
    </location>
</feature>
<dbReference type="OrthoDB" id="5374328at2759"/>
<dbReference type="PANTHER" id="PTHR40621:SF6">
    <property type="entry name" value="AP-1-LIKE TRANSCRIPTION FACTOR YAP1-RELATED"/>
    <property type="match status" value="1"/>
</dbReference>
<feature type="region of interest" description="Disordered" evidence="3">
    <location>
        <begin position="1"/>
        <end position="121"/>
    </location>
</feature>
<feature type="region of interest" description="Disordered" evidence="3">
    <location>
        <begin position="506"/>
        <end position="542"/>
    </location>
</feature>
<feature type="compositionally biased region" description="Basic and acidic residues" evidence="3">
    <location>
        <begin position="90"/>
        <end position="108"/>
    </location>
</feature>
<feature type="compositionally biased region" description="Basic and acidic residues" evidence="3">
    <location>
        <begin position="1"/>
        <end position="13"/>
    </location>
</feature>
<dbReference type="Proteomes" id="UP000799750">
    <property type="component" value="Unassembled WGS sequence"/>
</dbReference>
<feature type="compositionally biased region" description="Polar residues" evidence="3">
    <location>
        <begin position="47"/>
        <end position="62"/>
    </location>
</feature>
<evidence type="ECO:0000313" key="5">
    <source>
        <dbReference type="EMBL" id="KAF2497144.1"/>
    </source>
</evidence>
<dbReference type="Gene3D" id="1.20.5.170">
    <property type="match status" value="1"/>
</dbReference>
<gene>
    <name evidence="5" type="ORF">BU16DRAFT_538253</name>
</gene>
<dbReference type="GO" id="GO:0090575">
    <property type="term" value="C:RNA polymerase II transcription regulator complex"/>
    <property type="evidence" value="ECO:0007669"/>
    <property type="project" value="TreeGrafter"/>
</dbReference>
<accession>A0A6A6QYJ5</accession>
<feature type="region of interest" description="Disordered" evidence="3">
    <location>
        <begin position="329"/>
        <end position="348"/>
    </location>
</feature>
<dbReference type="PANTHER" id="PTHR40621">
    <property type="entry name" value="TRANSCRIPTION FACTOR KAPC-RELATED"/>
    <property type="match status" value="1"/>
</dbReference>
<feature type="region of interest" description="Disordered" evidence="3">
    <location>
        <begin position="382"/>
        <end position="417"/>
    </location>
</feature>
<dbReference type="EMBL" id="MU004187">
    <property type="protein sequence ID" value="KAF2497144.1"/>
    <property type="molecule type" value="Genomic_DNA"/>
</dbReference>
<organism evidence="5 6">
    <name type="scientific">Lophium mytilinum</name>
    <dbReference type="NCBI Taxonomy" id="390894"/>
    <lineage>
        <taxon>Eukaryota</taxon>
        <taxon>Fungi</taxon>
        <taxon>Dikarya</taxon>
        <taxon>Ascomycota</taxon>
        <taxon>Pezizomycotina</taxon>
        <taxon>Dothideomycetes</taxon>
        <taxon>Pleosporomycetidae</taxon>
        <taxon>Mytilinidiales</taxon>
        <taxon>Mytilinidiaceae</taxon>
        <taxon>Lophium</taxon>
    </lineage>
</organism>
<dbReference type="SUPFAM" id="SSF57959">
    <property type="entry name" value="Leucine zipper domain"/>
    <property type="match status" value="1"/>
</dbReference>
<proteinExistence type="predicted"/>
<dbReference type="GO" id="GO:0001228">
    <property type="term" value="F:DNA-binding transcription activator activity, RNA polymerase II-specific"/>
    <property type="evidence" value="ECO:0007669"/>
    <property type="project" value="TreeGrafter"/>
</dbReference>
<feature type="compositionally biased region" description="Low complexity" evidence="3">
    <location>
        <begin position="27"/>
        <end position="39"/>
    </location>
</feature>
<reference evidence="5" key="1">
    <citation type="journal article" date="2020" name="Stud. Mycol.">
        <title>101 Dothideomycetes genomes: a test case for predicting lifestyles and emergence of pathogens.</title>
        <authorList>
            <person name="Haridas S."/>
            <person name="Albert R."/>
            <person name="Binder M."/>
            <person name="Bloem J."/>
            <person name="Labutti K."/>
            <person name="Salamov A."/>
            <person name="Andreopoulos B."/>
            <person name="Baker S."/>
            <person name="Barry K."/>
            <person name="Bills G."/>
            <person name="Bluhm B."/>
            <person name="Cannon C."/>
            <person name="Castanera R."/>
            <person name="Culley D."/>
            <person name="Daum C."/>
            <person name="Ezra D."/>
            <person name="Gonzalez J."/>
            <person name="Henrissat B."/>
            <person name="Kuo A."/>
            <person name="Liang C."/>
            <person name="Lipzen A."/>
            <person name="Lutzoni F."/>
            <person name="Magnuson J."/>
            <person name="Mondo S."/>
            <person name="Nolan M."/>
            <person name="Ohm R."/>
            <person name="Pangilinan J."/>
            <person name="Park H.-J."/>
            <person name="Ramirez L."/>
            <person name="Alfaro M."/>
            <person name="Sun H."/>
            <person name="Tritt A."/>
            <person name="Yoshinaga Y."/>
            <person name="Zwiers L.-H."/>
            <person name="Turgeon B."/>
            <person name="Goodwin S."/>
            <person name="Spatafora J."/>
            <person name="Crous P."/>
            <person name="Grigoriev I."/>
        </authorList>
    </citation>
    <scope>NUCLEOTIDE SEQUENCE</scope>
    <source>
        <strain evidence="5">CBS 269.34</strain>
    </source>
</reference>
<evidence type="ECO:0000313" key="6">
    <source>
        <dbReference type="Proteomes" id="UP000799750"/>
    </source>
</evidence>
<protein>
    <recommendedName>
        <fullName evidence="4">BZIP domain-containing protein</fullName>
    </recommendedName>
</protein>
<evidence type="ECO:0000256" key="2">
    <source>
        <dbReference type="ARBA" id="ARBA00023242"/>
    </source>
</evidence>
<evidence type="ECO:0000256" key="3">
    <source>
        <dbReference type="SAM" id="MobiDB-lite"/>
    </source>
</evidence>
<evidence type="ECO:0000259" key="4">
    <source>
        <dbReference type="PROSITE" id="PS00036"/>
    </source>
</evidence>
<dbReference type="InterPro" id="IPR004827">
    <property type="entry name" value="bZIP"/>
</dbReference>
<dbReference type="AlphaFoldDB" id="A0A6A6QYJ5"/>
<comment type="subcellular location">
    <subcellularLocation>
        <location evidence="1">Nucleus</location>
    </subcellularLocation>
</comment>
<dbReference type="CDD" id="cd14688">
    <property type="entry name" value="bZIP_YAP"/>
    <property type="match status" value="1"/>
</dbReference>
<feature type="region of interest" description="Disordered" evidence="3">
    <location>
        <begin position="252"/>
        <end position="274"/>
    </location>
</feature>
<keyword evidence="6" id="KW-1185">Reference proteome</keyword>